<dbReference type="SMART" id="SM01199">
    <property type="entry name" value="FDF"/>
    <property type="match status" value="1"/>
</dbReference>
<comment type="similarity">
    <text evidence="2">Belongs to the EDC3 family.</text>
</comment>
<evidence type="ECO:0000259" key="7">
    <source>
        <dbReference type="PROSITE" id="PS51512"/>
    </source>
</evidence>
<dbReference type="Pfam" id="PF03853">
    <property type="entry name" value="YjeF_N"/>
    <property type="match status" value="1"/>
</dbReference>
<dbReference type="Gene3D" id="2.30.30.100">
    <property type="match status" value="1"/>
</dbReference>
<feature type="compositionally biased region" description="Low complexity" evidence="5">
    <location>
        <begin position="200"/>
        <end position="214"/>
    </location>
</feature>
<dbReference type="PANTHER" id="PTHR13612">
    <property type="entry name" value="ENHANCER OF MRNA-DECAPPING PROTEIN 3"/>
    <property type="match status" value="1"/>
</dbReference>
<feature type="region of interest" description="Disordered" evidence="5">
    <location>
        <begin position="284"/>
        <end position="366"/>
    </location>
</feature>
<dbReference type="PANTHER" id="PTHR13612:SF0">
    <property type="entry name" value="ENHANCER OF MRNA-DECAPPING PROTEIN 3"/>
    <property type="match status" value="1"/>
</dbReference>
<feature type="compositionally biased region" description="Low complexity" evidence="5">
    <location>
        <begin position="119"/>
        <end position="133"/>
    </location>
</feature>
<feature type="compositionally biased region" description="Low complexity" evidence="5">
    <location>
        <begin position="492"/>
        <end position="505"/>
    </location>
</feature>
<feature type="region of interest" description="Disordered" evidence="5">
    <location>
        <begin position="194"/>
        <end position="256"/>
    </location>
</feature>
<feature type="region of interest" description="Disordered" evidence="5">
    <location>
        <begin position="77"/>
        <end position="141"/>
    </location>
</feature>
<feature type="compositionally biased region" description="Basic and acidic residues" evidence="5">
    <location>
        <begin position="105"/>
        <end position="118"/>
    </location>
</feature>
<feature type="compositionally biased region" description="Low complexity" evidence="5">
    <location>
        <begin position="89"/>
        <end position="104"/>
    </location>
</feature>
<protein>
    <recommendedName>
        <fullName evidence="3">Enhancer of mRNA-decapping protein 3</fullName>
    </recommendedName>
</protein>
<dbReference type="PROSITE" id="PS51512">
    <property type="entry name" value="DFDF"/>
    <property type="match status" value="1"/>
</dbReference>
<accession>A0ABR4MY00</accession>
<feature type="domain" description="DFDF" evidence="7">
    <location>
        <begin position="397"/>
        <end position="433"/>
    </location>
</feature>
<evidence type="ECO:0000313" key="8">
    <source>
        <dbReference type="EMBL" id="KAL2912146.1"/>
    </source>
</evidence>
<comment type="caution">
    <text evidence="8">The sequence shown here is derived from an EMBL/GenBank/DDBJ whole genome shotgun (WGS) entry which is preliminary data.</text>
</comment>
<feature type="domain" description="YjeF N-terminal" evidence="6">
    <location>
        <begin position="655"/>
        <end position="878"/>
    </location>
</feature>
<dbReference type="SUPFAM" id="SSF64153">
    <property type="entry name" value="YjeF N-terminal domain-like"/>
    <property type="match status" value="1"/>
</dbReference>
<feature type="compositionally biased region" description="Polar residues" evidence="5">
    <location>
        <begin position="511"/>
        <end position="532"/>
    </location>
</feature>
<evidence type="ECO:0000256" key="2">
    <source>
        <dbReference type="ARBA" id="ARBA00006610"/>
    </source>
</evidence>
<sequence length="1038" mass="109017">MPEMPDTMASQFVGLHVRIQVPNGLVVEGRVRDVEPATQQLSLSSAVLTIGGVRQQLDAFSVAGKDILDLAIIPGQESLPVQPPRHEQQQQPTQPQQQPQQQPLPKHEQQQEQPRKAADPPATQPMQPAQQTSAPPPVRVPQLLIPPHLVQYQPSTVRPPVPRAPLANAAATAAVLRDPSILMYAPPVIPVEPPKMSRRTSSWQSAKAAAASTSRKQRERAHAGAGAAGGGGGPAAPDSPPPPPPPVPMLPIPGAPLAVSASQPHLEDAIATIDFADLTLDTPRSRSATGSTAGSHRLHRSRSPSARQRRAVEASATTRRKQSRAAKASSRRGSRSINGLSRGVGGGGGGGGSGAGASYHHQSPHARQRFATAALGAGASGSSRASLASAAANAETFGELDHEDVSKDFDFQASLSHFDKRRIFEELRQMDSTSPEARLVSHNRRQDELPPPVPAALLGRNGANGSGEAPAAGHKHERSHHHHQQHLEHQLLHQQYQQHLQQQQQERSAGYNPQQQKLSHRQNVLDFTSGDETGNDAEVEESELESDAPSRYYGFGSPPVSAPRGAGFGGAASDVRGSSLRMALTPTVGASIRGAGAAAAGIGSASPSGRIDKLLSDTVGRRVPRDGVPDGPGGVRSHFETINGVYVPTATPAEMFEIERIAASETGPNDEQMVENGGRSAAMIVLQALGGSRRIKPGNHNDKPFVVVLVGNNKTGAYGLVAARHLANHECRVLVCTVGQDAELANIIAYQQKIFLPTGGTLVRSHEYLPDVITEPVDAIIDALLGSHQTLLDLATELDRSAVSEMILWANASRAPTLSIDMPSGINPTTGYPISPTHFIQPRWTVAMGLPKTGHLRSQDFHGILFLADIGIPRIVFQRMARLGAVLLQTPMPVAATPLAASAAGSATASTPSAAALGMVAAQSPAMPSAAGAHRSGSVAATPTPGASASAAGSATTPSASAHQHSTKQILIQALTDLPTPQPPQQQPQQQQPPPAPPAPQQQPPQFAVRHYVPPFGDRYLVGLVCINNASGLGDGDD</sequence>
<dbReference type="InterPro" id="IPR019050">
    <property type="entry name" value="FDF_dom"/>
</dbReference>
<feature type="region of interest" description="Disordered" evidence="5">
    <location>
        <begin position="928"/>
        <end position="1005"/>
    </location>
</feature>
<feature type="compositionally biased region" description="Basic residues" evidence="5">
    <location>
        <begin position="473"/>
        <end position="484"/>
    </location>
</feature>
<proteinExistence type="inferred from homology"/>
<reference evidence="8 9" key="1">
    <citation type="submission" date="2023-09" db="EMBL/GenBank/DDBJ databases">
        <title>Pangenome analysis of Batrachochytrium dendrobatidis and related Chytrids.</title>
        <authorList>
            <person name="Yacoub M.N."/>
            <person name="Stajich J.E."/>
            <person name="James T.Y."/>
        </authorList>
    </citation>
    <scope>NUCLEOTIDE SEQUENCE [LARGE SCALE GENOMIC DNA]</scope>
    <source>
        <strain evidence="8 9">JEL0888</strain>
    </source>
</reference>
<feature type="compositionally biased region" description="Gly residues" evidence="5">
    <location>
        <begin position="342"/>
        <end position="355"/>
    </location>
</feature>
<evidence type="ECO:0000256" key="3">
    <source>
        <dbReference type="ARBA" id="ARBA00015797"/>
    </source>
</evidence>
<comment type="subcellular location">
    <subcellularLocation>
        <location evidence="1">Cytoplasm</location>
        <location evidence="1">P-body</location>
    </subcellularLocation>
</comment>
<organism evidence="8 9">
    <name type="scientific">Polyrhizophydium stewartii</name>
    <dbReference type="NCBI Taxonomy" id="2732419"/>
    <lineage>
        <taxon>Eukaryota</taxon>
        <taxon>Fungi</taxon>
        <taxon>Fungi incertae sedis</taxon>
        <taxon>Chytridiomycota</taxon>
        <taxon>Chytridiomycota incertae sedis</taxon>
        <taxon>Chytridiomycetes</taxon>
        <taxon>Rhizophydiales</taxon>
        <taxon>Rhizophydiales incertae sedis</taxon>
        <taxon>Polyrhizophydium</taxon>
    </lineage>
</organism>
<name>A0ABR4MY00_9FUNG</name>
<gene>
    <name evidence="8" type="primary">EDC3</name>
    <name evidence="8" type="ORF">HK105_208347</name>
</gene>
<feature type="compositionally biased region" description="Pro residues" evidence="5">
    <location>
        <begin position="237"/>
        <end position="254"/>
    </location>
</feature>
<dbReference type="EMBL" id="JADGIZ020000075">
    <property type="protein sequence ID" value="KAL2912146.1"/>
    <property type="molecule type" value="Genomic_DNA"/>
</dbReference>
<dbReference type="Proteomes" id="UP001527925">
    <property type="component" value="Unassembled WGS sequence"/>
</dbReference>
<evidence type="ECO:0000259" key="6">
    <source>
        <dbReference type="PROSITE" id="PS51385"/>
    </source>
</evidence>
<dbReference type="Gene3D" id="3.40.50.10260">
    <property type="entry name" value="YjeF N-terminal domain"/>
    <property type="match status" value="1"/>
</dbReference>
<feature type="compositionally biased region" description="Basic residues" evidence="5">
    <location>
        <begin position="318"/>
        <end position="334"/>
    </location>
</feature>
<evidence type="ECO:0000256" key="4">
    <source>
        <dbReference type="ARBA" id="ARBA00022490"/>
    </source>
</evidence>
<dbReference type="Pfam" id="PF09532">
    <property type="entry name" value="FDF"/>
    <property type="match status" value="1"/>
</dbReference>
<feature type="compositionally biased region" description="Low complexity" evidence="5">
    <location>
        <begin position="940"/>
        <end position="962"/>
    </location>
</feature>
<feature type="region of interest" description="Disordered" evidence="5">
    <location>
        <begin position="429"/>
        <end position="550"/>
    </location>
</feature>
<feature type="compositionally biased region" description="Polar residues" evidence="5">
    <location>
        <begin position="285"/>
        <end position="294"/>
    </location>
</feature>
<dbReference type="PROSITE" id="PS51385">
    <property type="entry name" value="YJEF_N"/>
    <property type="match status" value="1"/>
</dbReference>
<feature type="compositionally biased region" description="Pro residues" evidence="5">
    <location>
        <begin position="980"/>
        <end position="1003"/>
    </location>
</feature>
<dbReference type="InterPro" id="IPR004443">
    <property type="entry name" value="YjeF_N_dom"/>
</dbReference>
<keyword evidence="4" id="KW-0963">Cytoplasm</keyword>
<keyword evidence="9" id="KW-1185">Reference proteome</keyword>
<evidence type="ECO:0000313" key="9">
    <source>
        <dbReference type="Proteomes" id="UP001527925"/>
    </source>
</evidence>
<feature type="compositionally biased region" description="Acidic residues" evidence="5">
    <location>
        <begin position="533"/>
        <end position="546"/>
    </location>
</feature>
<dbReference type="InterPro" id="IPR036652">
    <property type="entry name" value="YjeF_N_dom_sf"/>
</dbReference>
<dbReference type="InterPro" id="IPR025762">
    <property type="entry name" value="DFDF"/>
</dbReference>
<evidence type="ECO:0000256" key="5">
    <source>
        <dbReference type="SAM" id="MobiDB-lite"/>
    </source>
</evidence>
<evidence type="ECO:0000256" key="1">
    <source>
        <dbReference type="ARBA" id="ARBA00004201"/>
    </source>
</evidence>